<accession>A0ABT6K0H0</accession>
<reference evidence="1 2" key="1">
    <citation type="journal article" date="2023" name="J. Phycol.">
        <title>Chrysosporum ovalisporum is synonymous with the true-branching cyanobacterium Umezakia natans (Nostocales/Aphanizomenonaceae).</title>
        <authorList>
            <person name="McGregor G.B."/>
            <person name="Sendall B.C."/>
            <person name="Niiyama Y."/>
            <person name="Tuji A."/>
            <person name="Willis A."/>
        </authorList>
    </citation>
    <scope>NUCLEOTIDE SEQUENCE [LARGE SCALE GENOMIC DNA]</scope>
    <source>
        <strain evidence="1 2">FSS-43</strain>
    </source>
</reference>
<dbReference type="Proteomes" id="UP001159371">
    <property type="component" value="Unassembled WGS sequence"/>
</dbReference>
<gene>
    <name evidence="1" type="ORF">NWP19_03455</name>
</gene>
<organism evidence="1 2">
    <name type="scientific">Umezakia ovalisporum FSS-43</name>
    <dbReference type="NCBI Taxonomy" id="2740520"/>
    <lineage>
        <taxon>Bacteria</taxon>
        <taxon>Bacillati</taxon>
        <taxon>Cyanobacteriota</taxon>
        <taxon>Cyanophyceae</taxon>
        <taxon>Nostocales</taxon>
        <taxon>Nodulariaceae</taxon>
        <taxon>Umezakia</taxon>
    </lineage>
</organism>
<name>A0ABT6K0H0_9CYAN</name>
<evidence type="ECO:0000313" key="1">
    <source>
        <dbReference type="EMBL" id="MDH6055865.1"/>
    </source>
</evidence>
<protein>
    <submittedName>
        <fullName evidence="1">Uncharacterized protein</fullName>
    </submittedName>
</protein>
<keyword evidence="2" id="KW-1185">Reference proteome</keyword>
<dbReference type="RefSeq" id="WP_280656428.1">
    <property type="nucleotide sequence ID" value="NZ_JANQDO010000025.1"/>
</dbReference>
<proteinExistence type="predicted"/>
<sequence>MHNEIIDAKAYLIFDVLESLNLPFTFEASFKMTQNQLTKNRFLLGMENSYQLRKNILYICQSINMPNQYLEVFIQNLPNANMISLGFEGYAISCMYKAYLEFWDKTLYELKHKYNKTQPVLL</sequence>
<comment type="caution">
    <text evidence="1">The sequence shown here is derived from an EMBL/GenBank/DDBJ whole genome shotgun (WGS) entry which is preliminary data.</text>
</comment>
<dbReference type="EMBL" id="JANQDO010000025">
    <property type="protein sequence ID" value="MDH6055865.1"/>
    <property type="molecule type" value="Genomic_DNA"/>
</dbReference>
<evidence type="ECO:0000313" key="2">
    <source>
        <dbReference type="Proteomes" id="UP001159371"/>
    </source>
</evidence>